<organism evidence="1">
    <name type="scientific">Arundo donax</name>
    <name type="common">Giant reed</name>
    <name type="synonym">Donax arundinaceus</name>
    <dbReference type="NCBI Taxonomy" id="35708"/>
    <lineage>
        <taxon>Eukaryota</taxon>
        <taxon>Viridiplantae</taxon>
        <taxon>Streptophyta</taxon>
        <taxon>Embryophyta</taxon>
        <taxon>Tracheophyta</taxon>
        <taxon>Spermatophyta</taxon>
        <taxon>Magnoliopsida</taxon>
        <taxon>Liliopsida</taxon>
        <taxon>Poales</taxon>
        <taxon>Poaceae</taxon>
        <taxon>PACMAD clade</taxon>
        <taxon>Arundinoideae</taxon>
        <taxon>Arundineae</taxon>
        <taxon>Arundo</taxon>
    </lineage>
</organism>
<accession>A0A0A9DAB8</accession>
<sequence length="44" mass="5233">MNSTKRDSHRDYKCNLLRGVGDKLNPKCFTPGHYYAQPYRNHYS</sequence>
<dbReference type="AlphaFoldDB" id="A0A0A9DAB8"/>
<proteinExistence type="predicted"/>
<reference evidence="1" key="2">
    <citation type="journal article" date="2015" name="Data Brief">
        <title>Shoot transcriptome of the giant reed, Arundo donax.</title>
        <authorList>
            <person name="Barrero R.A."/>
            <person name="Guerrero F.D."/>
            <person name="Moolhuijzen P."/>
            <person name="Goolsby J.A."/>
            <person name="Tidwell J."/>
            <person name="Bellgard S.E."/>
            <person name="Bellgard M.I."/>
        </authorList>
    </citation>
    <scope>NUCLEOTIDE SEQUENCE</scope>
    <source>
        <tissue evidence="1">Shoot tissue taken approximately 20 cm above the soil surface</tissue>
    </source>
</reference>
<reference evidence="1" key="1">
    <citation type="submission" date="2014-09" db="EMBL/GenBank/DDBJ databases">
        <authorList>
            <person name="Magalhaes I.L.F."/>
            <person name="Oliveira U."/>
            <person name="Santos F.R."/>
            <person name="Vidigal T.H.D.A."/>
            <person name="Brescovit A.D."/>
            <person name="Santos A.J."/>
        </authorList>
    </citation>
    <scope>NUCLEOTIDE SEQUENCE</scope>
    <source>
        <tissue evidence="1">Shoot tissue taken approximately 20 cm above the soil surface</tissue>
    </source>
</reference>
<name>A0A0A9DAB8_ARUDO</name>
<evidence type="ECO:0000313" key="1">
    <source>
        <dbReference type="EMBL" id="JAD83598.1"/>
    </source>
</evidence>
<dbReference type="EMBL" id="GBRH01214297">
    <property type="protein sequence ID" value="JAD83598.1"/>
    <property type="molecule type" value="Transcribed_RNA"/>
</dbReference>
<protein>
    <submittedName>
        <fullName evidence="1">Uncharacterized protein</fullName>
    </submittedName>
</protein>